<name>A0A212LGW4_9HYPH</name>
<dbReference type="EMBL" id="FMJD01000008">
    <property type="protein sequence ID" value="SCM76794.1"/>
    <property type="molecule type" value="Genomic_DNA"/>
</dbReference>
<gene>
    <name evidence="1" type="ORF">KL86PLE_40599</name>
</gene>
<proteinExistence type="predicted"/>
<dbReference type="AlphaFoldDB" id="A0A212LGW4"/>
<organism evidence="1">
    <name type="scientific">uncultured Pleomorphomonas sp</name>
    <dbReference type="NCBI Taxonomy" id="442121"/>
    <lineage>
        <taxon>Bacteria</taxon>
        <taxon>Pseudomonadati</taxon>
        <taxon>Pseudomonadota</taxon>
        <taxon>Alphaproteobacteria</taxon>
        <taxon>Hyphomicrobiales</taxon>
        <taxon>Pleomorphomonadaceae</taxon>
        <taxon>Pleomorphomonas</taxon>
        <taxon>environmental samples</taxon>
    </lineage>
</organism>
<protein>
    <submittedName>
        <fullName evidence="1">Uncharacterized protein</fullName>
    </submittedName>
</protein>
<evidence type="ECO:0000313" key="1">
    <source>
        <dbReference type="EMBL" id="SCM76794.1"/>
    </source>
</evidence>
<accession>A0A212LGW4</accession>
<sequence length="85" mass="9049">MASTLRASITTAGVSRLSRAASGRAFMAAILRIWSHHDIAQDNPCGTARQRSGDRNHPPEKVYQAVAEASAAARSEGRPDGRFAS</sequence>
<reference evidence="1" key="1">
    <citation type="submission" date="2016-08" db="EMBL/GenBank/DDBJ databases">
        <authorList>
            <person name="Seilhamer J.J."/>
        </authorList>
    </citation>
    <scope>NUCLEOTIDE SEQUENCE</scope>
    <source>
        <strain evidence="1">86</strain>
    </source>
</reference>